<gene>
    <name evidence="3" type="ORF">J8F10_03625</name>
</gene>
<protein>
    <recommendedName>
        <fullName evidence="2">T4 RNA ligase 1-like N-terminal domain-containing protein</fullName>
    </recommendedName>
</protein>
<name>A0ABS5BM54_9BACT</name>
<dbReference type="InterPro" id="IPR019039">
    <property type="entry name" value="T4-Rnl1-like_N"/>
</dbReference>
<evidence type="ECO:0000313" key="3">
    <source>
        <dbReference type="EMBL" id="MBP3954380.1"/>
    </source>
</evidence>
<proteinExistence type="predicted"/>
<evidence type="ECO:0000259" key="2">
    <source>
        <dbReference type="Pfam" id="PF09511"/>
    </source>
</evidence>
<evidence type="ECO:0000313" key="4">
    <source>
        <dbReference type="Proteomes" id="UP000676565"/>
    </source>
</evidence>
<keyword evidence="4" id="KW-1185">Reference proteome</keyword>
<dbReference type="Pfam" id="PF09511">
    <property type="entry name" value="RNA_lig_T4_1"/>
    <property type="match status" value="1"/>
</dbReference>
<feature type="domain" description="T4 RNA ligase 1-like N-terminal" evidence="2">
    <location>
        <begin position="60"/>
        <end position="131"/>
    </location>
</feature>
<dbReference type="Proteomes" id="UP000676565">
    <property type="component" value="Unassembled WGS sequence"/>
</dbReference>
<evidence type="ECO:0000256" key="1">
    <source>
        <dbReference type="SAM" id="MobiDB-lite"/>
    </source>
</evidence>
<sequence>MTGSVHPARMMAFNDLWCGLQRAVAEKRVKENVGADGLRLYCYAESTVYDRAWDEFTMLARGIILDPVAKRVVATPFPKFFNVGERLDSIPDLPFETFEKLDGSLIILFHHGGEWRTATKGSLGPIKRSGRRRRSATTTCRPLTRRRPTSPRPCTPRTVSSFITATPVWCSWPRTAARARRWGSTIC</sequence>
<accession>A0ABS5BM54</accession>
<organism evidence="3 4">
    <name type="scientific">Gemmata palustris</name>
    <dbReference type="NCBI Taxonomy" id="2822762"/>
    <lineage>
        <taxon>Bacteria</taxon>
        <taxon>Pseudomonadati</taxon>
        <taxon>Planctomycetota</taxon>
        <taxon>Planctomycetia</taxon>
        <taxon>Gemmatales</taxon>
        <taxon>Gemmataceae</taxon>
        <taxon>Gemmata</taxon>
    </lineage>
</organism>
<dbReference type="EMBL" id="JAGKQQ010000001">
    <property type="protein sequence ID" value="MBP3954380.1"/>
    <property type="molecule type" value="Genomic_DNA"/>
</dbReference>
<feature type="region of interest" description="Disordered" evidence="1">
    <location>
        <begin position="120"/>
        <end position="158"/>
    </location>
</feature>
<comment type="caution">
    <text evidence="3">The sequence shown here is derived from an EMBL/GenBank/DDBJ whole genome shotgun (WGS) entry which is preliminary data.</text>
</comment>
<reference evidence="3 4" key="1">
    <citation type="submission" date="2021-04" db="EMBL/GenBank/DDBJ databases">
        <authorList>
            <person name="Ivanova A."/>
        </authorList>
    </citation>
    <scope>NUCLEOTIDE SEQUENCE [LARGE SCALE GENOMIC DNA]</scope>
    <source>
        <strain evidence="3 4">G18</strain>
    </source>
</reference>